<accession>A0ABT8TG11</accession>
<dbReference type="RefSeq" id="WP_302713628.1">
    <property type="nucleotide sequence ID" value="NZ_JAULRT010000059.1"/>
</dbReference>
<comment type="caution">
    <text evidence="1">The sequence shown here is derived from an EMBL/GenBank/DDBJ whole genome shotgun (WGS) entry which is preliminary data.</text>
</comment>
<proteinExistence type="predicted"/>
<evidence type="ECO:0000313" key="2">
    <source>
        <dbReference type="Proteomes" id="UP001168380"/>
    </source>
</evidence>
<gene>
    <name evidence="1" type="ORF">QWI16_12620</name>
</gene>
<reference evidence="1" key="1">
    <citation type="submission" date="2023-07" db="EMBL/GenBank/DDBJ databases">
        <title>Gilvimarinus algae sp. nov., isolated from the surface of Kelp.</title>
        <authorList>
            <person name="Sun Y.Y."/>
            <person name="Gong Y."/>
            <person name="Du Z.J."/>
        </authorList>
    </citation>
    <scope>NUCLEOTIDE SEQUENCE</scope>
    <source>
        <strain evidence="1">SDUM040014</strain>
    </source>
</reference>
<dbReference type="Proteomes" id="UP001168380">
    <property type="component" value="Unassembled WGS sequence"/>
</dbReference>
<evidence type="ECO:0008006" key="3">
    <source>
        <dbReference type="Google" id="ProtNLM"/>
    </source>
</evidence>
<name>A0ABT8TG11_9GAMM</name>
<keyword evidence="2" id="KW-1185">Reference proteome</keyword>
<organism evidence="1 2">
    <name type="scientific">Gilvimarinus algae</name>
    <dbReference type="NCBI Taxonomy" id="3058037"/>
    <lineage>
        <taxon>Bacteria</taxon>
        <taxon>Pseudomonadati</taxon>
        <taxon>Pseudomonadota</taxon>
        <taxon>Gammaproteobacteria</taxon>
        <taxon>Cellvibrionales</taxon>
        <taxon>Cellvibrionaceae</taxon>
        <taxon>Gilvimarinus</taxon>
    </lineage>
</organism>
<protein>
    <recommendedName>
        <fullName evidence="3">DUF2345 domain-containing protein</fullName>
    </recommendedName>
</protein>
<evidence type="ECO:0000313" key="1">
    <source>
        <dbReference type="EMBL" id="MDO3383015.1"/>
    </source>
</evidence>
<dbReference type="EMBL" id="JAULRT010000059">
    <property type="protein sequence ID" value="MDO3383015.1"/>
    <property type="molecule type" value="Genomic_DNA"/>
</dbReference>
<sequence length="135" mass="14269">MSENEVSLIPGGELRILFDKESDDITIVSPGGHKIVLNDRTRELVINDVNANSIRMAPEGVTITSAGNVSLQADQKLSIKGGLGVDIQSNEGDVSVDALNIKEQAQMSYSAQGSMTAEVRAGAELILNGAMVMIN</sequence>